<evidence type="ECO:0000313" key="4">
    <source>
        <dbReference type="Proteomes" id="UP000694501"/>
    </source>
</evidence>
<evidence type="ECO:0000259" key="2">
    <source>
        <dbReference type="PROSITE" id="PS50937"/>
    </source>
</evidence>
<evidence type="ECO:0000313" key="3">
    <source>
        <dbReference type="EMBL" id="MBU7597178.1"/>
    </source>
</evidence>
<dbReference type="RefSeq" id="WP_216814858.1">
    <property type="nucleotide sequence ID" value="NZ_JAELVF020000001.1"/>
</dbReference>
<organism evidence="3 4">
    <name type="scientific">Streptomyces tardus</name>
    <dbReference type="NCBI Taxonomy" id="2780544"/>
    <lineage>
        <taxon>Bacteria</taxon>
        <taxon>Bacillati</taxon>
        <taxon>Actinomycetota</taxon>
        <taxon>Actinomycetes</taxon>
        <taxon>Kitasatosporales</taxon>
        <taxon>Streptomycetaceae</taxon>
        <taxon>Streptomyces</taxon>
    </lineage>
</organism>
<accession>A0A949JDV2</accession>
<dbReference type="Proteomes" id="UP000694501">
    <property type="component" value="Unassembled WGS sequence"/>
</dbReference>
<reference evidence="3" key="1">
    <citation type="submission" date="2021-06" db="EMBL/GenBank/DDBJ databases">
        <title>Sequencing of actinobacteria type strains.</title>
        <authorList>
            <person name="Nguyen G.-S."/>
            <person name="Wentzel A."/>
        </authorList>
    </citation>
    <scope>NUCLEOTIDE SEQUENCE</scope>
    <source>
        <strain evidence="3">P38-E01</strain>
    </source>
</reference>
<feature type="region of interest" description="Disordered" evidence="1">
    <location>
        <begin position="1"/>
        <end position="22"/>
    </location>
</feature>
<dbReference type="PROSITE" id="PS50937">
    <property type="entry name" value="HTH_MERR_2"/>
    <property type="match status" value="1"/>
</dbReference>
<feature type="domain" description="HTH merR-type" evidence="2">
    <location>
        <begin position="1"/>
        <end position="68"/>
    </location>
</feature>
<dbReference type="InterPro" id="IPR000551">
    <property type="entry name" value="MerR-type_HTH_dom"/>
</dbReference>
<dbReference type="Pfam" id="PF13411">
    <property type="entry name" value="MerR_1"/>
    <property type="match status" value="1"/>
</dbReference>
<sequence length="80" mass="8676">MRISELAARTGTPAATLRRHGSAELLPASRTASGHRLCCEEAVERSAFVDAAKHLDLSLKAINVLSAVRARRSTPRRALR</sequence>
<dbReference type="GO" id="GO:0006355">
    <property type="term" value="P:regulation of DNA-templated transcription"/>
    <property type="evidence" value="ECO:0007669"/>
    <property type="project" value="InterPro"/>
</dbReference>
<protein>
    <submittedName>
        <fullName evidence="3">MerR family transcriptional regulator</fullName>
    </submittedName>
</protein>
<keyword evidence="4" id="KW-1185">Reference proteome</keyword>
<dbReference type="GO" id="GO:0003677">
    <property type="term" value="F:DNA binding"/>
    <property type="evidence" value="ECO:0007669"/>
    <property type="project" value="InterPro"/>
</dbReference>
<dbReference type="EMBL" id="JAELVF020000001">
    <property type="protein sequence ID" value="MBU7597178.1"/>
    <property type="molecule type" value="Genomic_DNA"/>
</dbReference>
<dbReference type="AlphaFoldDB" id="A0A949JDV2"/>
<gene>
    <name evidence="3" type="ORF">JGS22_005900</name>
</gene>
<dbReference type="SMART" id="SM00422">
    <property type="entry name" value="HTH_MERR"/>
    <property type="match status" value="1"/>
</dbReference>
<comment type="caution">
    <text evidence="3">The sequence shown here is derived from an EMBL/GenBank/DDBJ whole genome shotgun (WGS) entry which is preliminary data.</text>
</comment>
<name>A0A949JDV2_9ACTN</name>
<evidence type="ECO:0000256" key="1">
    <source>
        <dbReference type="SAM" id="MobiDB-lite"/>
    </source>
</evidence>
<proteinExistence type="predicted"/>